<accession>A0A919UJH4</accession>
<name>A0A919UJH4_9MICO</name>
<keyword evidence="3" id="KW-1185">Reference proteome</keyword>
<evidence type="ECO:0000313" key="2">
    <source>
        <dbReference type="EMBL" id="GIG54371.1"/>
    </source>
</evidence>
<gene>
    <name evidence="2" type="ORF">Dac01nite_11230</name>
</gene>
<evidence type="ECO:0000256" key="1">
    <source>
        <dbReference type="SAM" id="Phobius"/>
    </source>
</evidence>
<keyword evidence="1" id="KW-0812">Transmembrane</keyword>
<dbReference type="EMBL" id="BONR01000002">
    <property type="protein sequence ID" value="GIG54371.1"/>
    <property type="molecule type" value="Genomic_DNA"/>
</dbReference>
<keyword evidence="1" id="KW-0472">Membrane</keyword>
<protein>
    <submittedName>
        <fullName evidence="2">Uncharacterized protein</fullName>
    </submittedName>
</protein>
<sequence>MIGLRVEVAVKPGEGLLLGLRPDMRVALARIVEGELVEGHGYLPEGWVVDTIVASLSQGTTVMCRRGFRRADDGTAADARARVEAMVAYRSRQLAYENRFALVLLLGCAGLCAAIFTVGAGWRQAPWLCAGTLALLLCLLAVPLTVTVDDTHLRVRLAGALRRDIALADVRAVERREYAPVREFGGWGWRWGLTHRNARAYTTTGTTAVVLTLRDSQEVYLGVEDEAALLDLLSARIAS</sequence>
<dbReference type="AlphaFoldDB" id="A0A919UJH4"/>
<evidence type="ECO:0000313" key="3">
    <source>
        <dbReference type="Proteomes" id="UP000652354"/>
    </source>
</evidence>
<feature type="transmembrane region" description="Helical" evidence="1">
    <location>
        <begin position="125"/>
        <end position="146"/>
    </location>
</feature>
<dbReference type="Proteomes" id="UP000652354">
    <property type="component" value="Unassembled WGS sequence"/>
</dbReference>
<comment type="caution">
    <text evidence="2">The sequence shown here is derived from an EMBL/GenBank/DDBJ whole genome shotgun (WGS) entry which is preliminary data.</text>
</comment>
<reference evidence="2" key="1">
    <citation type="submission" date="2021-01" db="EMBL/GenBank/DDBJ databases">
        <title>Whole genome shotgun sequence of Demequina activiva NBRC 110675.</title>
        <authorList>
            <person name="Komaki H."/>
            <person name="Tamura T."/>
        </authorList>
    </citation>
    <scope>NUCLEOTIDE SEQUENCE</scope>
    <source>
        <strain evidence="2">NBRC 110675</strain>
    </source>
</reference>
<organism evidence="2 3">
    <name type="scientific">Demequina activiva</name>
    <dbReference type="NCBI Taxonomy" id="1582364"/>
    <lineage>
        <taxon>Bacteria</taxon>
        <taxon>Bacillati</taxon>
        <taxon>Actinomycetota</taxon>
        <taxon>Actinomycetes</taxon>
        <taxon>Micrococcales</taxon>
        <taxon>Demequinaceae</taxon>
        <taxon>Demequina</taxon>
    </lineage>
</organism>
<keyword evidence="1" id="KW-1133">Transmembrane helix</keyword>
<feature type="transmembrane region" description="Helical" evidence="1">
    <location>
        <begin position="100"/>
        <end position="119"/>
    </location>
</feature>
<proteinExistence type="predicted"/>